<accession>A0AAW7XYP5</accession>
<evidence type="ECO:0000313" key="2">
    <source>
        <dbReference type="Proteomes" id="UP001169823"/>
    </source>
</evidence>
<gene>
    <name evidence="1" type="ORF">Q4494_13235</name>
</gene>
<comment type="caution">
    <text evidence="1">The sequence shown here is derived from an EMBL/GenBank/DDBJ whole genome shotgun (WGS) entry which is preliminary data.</text>
</comment>
<dbReference type="RefSeq" id="WP_303494874.1">
    <property type="nucleotide sequence ID" value="NZ_JAUOPJ010000011.1"/>
</dbReference>
<proteinExistence type="predicted"/>
<reference evidence="1" key="1">
    <citation type="submission" date="2023-07" db="EMBL/GenBank/DDBJ databases">
        <title>Genome content predicts the carbon catabolic preferences of heterotrophic bacteria.</title>
        <authorList>
            <person name="Gralka M."/>
        </authorList>
    </citation>
    <scope>NUCLEOTIDE SEQUENCE</scope>
    <source>
        <strain evidence="1">I2M02</strain>
    </source>
</reference>
<name>A0AAW7XYP5_9RHOB</name>
<dbReference type="AlphaFoldDB" id="A0AAW7XYP5"/>
<dbReference type="EMBL" id="JAUOPJ010000011">
    <property type="protein sequence ID" value="MDO6458047.1"/>
    <property type="molecule type" value="Genomic_DNA"/>
</dbReference>
<protein>
    <submittedName>
        <fullName evidence="1">Uncharacterized protein</fullName>
    </submittedName>
</protein>
<dbReference type="Proteomes" id="UP001169823">
    <property type="component" value="Unassembled WGS sequence"/>
</dbReference>
<organism evidence="1 2">
    <name type="scientific">Celeribacter halophilus</name>
    <dbReference type="NCBI Taxonomy" id="576117"/>
    <lineage>
        <taxon>Bacteria</taxon>
        <taxon>Pseudomonadati</taxon>
        <taxon>Pseudomonadota</taxon>
        <taxon>Alphaproteobacteria</taxon>
        <taxon>Rhodobacterales</taxon>
        <taxon>Roseobacteraceae</taxon>
        <taxon>Celeribacter</taxon>
    </lineage>
</organism>
<evidence type="ECO:0000313" key="1">
    <source>
        <dbReference type="EMBL" id="MDO6458047.1"/>
    </source>
</evidence>
<sequence>MRFRFFHLRKSEKRQKRQWKAEHIRIILNSPETKVRHMKQDNPEKLTVLADRDLADALRAEREKIAREQGLKVSLSAVAAMALRRGLEACQ</sequence>